<dbReference type="AlphaFoldDB" id="A0A8H9G3G3"/>
<name>A0A8H9G3G3_9SPHI</name>
<dbReference type="Proteomes" id="UP000614460">
    <property type="component" value="Unassembled WGS sequence"/>
</dbReference>
<dbReference type="EMBL" id="BMKM01000005">
    <property type="protein sequence ID" value="GGE24217.1"/>
    <property type="molecule type" value="Genomic_DNA"/>
</dbReference>
<sequence length="78" mass="8801">MPHIHKYNMTTLLMVAPEHMVSKEGFAATGRAKNKLVTVGTYPFQDWLIRNIDMEGSSRKAIPKANACWAHRSFTIAL</sequence>
<gene>
    <name evidence="1" type="ORF">GCM10011516_22310</name>
</gene>
<organism evidence="1 2">
    <name type="scientific">Sphingobacterium cellulitidis</name>
    <dbReference type="NCBI Taxonomy" id="1768011"/>
    <lineage>
        <taxon>Bacteria</taxon>
        <taxon>Pseudomonadati</taxon>
        <taxon>Bacteroidota</taxon>
        <taxon>Sphingobacteriia</taxon>
        <taxon>Sphingobacteriales</taxon>
        <taxon>Sphingobacteriaceae</taxon>
        <taxon>Sphingobacterium</taxon>
    </lineage>
</organism>
<keyword evidence="2" id="KW-1185">Reference proteome</keyword>
<accession>A0A8H9G3G3</accession>
<reference evidence="1" key="1">
    <citation type="journal article" date="2014" name="Int. J. Syst. Evol. Microbiol.">
        <title>Complete genome sequence of Corynebacterium casei LMG S-19264T (=DSM 44701T), isolated from a smear-ripened cheese.</title>
        <authorList>
            <consortium name="US DOE Joint Genome Institute (JGI-PGF)"/>
            <person name="Walter F."/>
            <person name="Albersmeier A."/>
            <person name="Kalinowski J."/>
            <person name="Ruckert C."/>
        </authorList>
    </citation>
    <scope>NUCLEOTIDE SEQUENCE</scope>
    <source>
        <strain evidence="1">CGMCC 1.15966</strain>
    </source>
</reference>
<proteinExistence type="predicted"/>
<evidence type="ECO:0000313" key="1">
    <source>
        <dbReference type="EMBL" id="GGE24217.1"/>
    </source>
</evidence>
<protein>
    <submittedName>
        <fullName evidence="1">Uncharacterized protein</fullName>
    </submittedName>
</protein>
<reference evidence="1" key="2">
    <citation type="submission" date="2020-09" db="EMBL/GenBank/DDBJ databases">
        <authorList>
            <person name="Sun Q."/>
            <person name="Zhou Y."/>
        </authorList>
    </citation>
    <scope>NUCLEOTIDE SEQUENCE</scope>
    <source>
        <strain evidence="1">CGMCC 1.15966</strain>
    </source>
</reference>
<comment type="caution">
    <text evidence="1">The sequence shown here is derived from an EMBL/GenBank/DDBJ whole genome shotgun (WGS) entry which is preliminary data.</text>
</comment>
<evidence type="ECO:0000313" key="2">
    <source>
        <dbReference type="Proteomes" id="UP000614460"/>
    </source>
</evidence>